<evidence type="ECO:0000256" key="2">
    <source>
        <dbReference type="ARBA" id="ARBA00023054"/>
    </source>
</evidence>
<name>A0ABS1HNV6_9BACT</name>
<dbReference type="PANTHER" id="PTHR32347">
    <property type="entry name" value="EFFLUX SYSTEM COMPONENT YKNX-RELATED"/>
    <property type="match status" value="1"/>
</dbReference>
<protein>
    <submittedName>
        <fullName evidence="5">HlyD family efflux transporter periplasmic adaptor subunit</fullName>
    </submittedName>
</protein>
<gene>
    <name evidence="5" type="ORF">JIV24_17435</name>
</gene>
<comment type="subcellular location">
    <subcellularLocation>
        <location evidence="1">Cell envelope</location>
    </subcellularLocation>
</comment>
<keyword evidence="3" id="KW-1133">Transmembrane helix</keyword>
<evidence type="ECO:0000256" key="1">
    <source>
        <dbReference type="ARBA" id="ARBA00004196"/>
    </source>
</evidence>
<keyword evidence="3" id="KW-0472">Membrane</keyword>
<dbReference type="RefSeq" id="WP_200466356.1">
    <property type="nucleotide sequence ID" value="NZ_JAENRR010000054.1"/>
</dbReference>
<keyword evidence="2" id="KW-0175">Coiled coil</keyword>
<dbReference type="EMBL" id="JAENRR010000054">
    <property type="protein sequence ID" value="MBK3519135.1"/>
    <property type="molecule type" value="Genomic_DNA"/>
</dbReference>
<keyword evidence="3" id="KW-0812">Transmembrane</keyword>
<evidence type="ECO:0000313" key="5">
    <source>
        <dbReference type="EMBL" id="MBK3519135.1"/>
    </source>
</evidence>
<evidence type="ECO:0000259" key="4">
    <source>
        <dbReference type="Pfam" id="PF25990"/>
    </source>
</evidence>
<comment type="caution">
    <text evidence="5">The sequence shown here is derived from an EMBL/GenBank/DDBJ whole genome shotgun (WGS) entry which is preliminary data.</text>
</comment>
<feature type="transmembrane region" description="Helical" evidence="3">
    <location>
        <begin position="5"/>
        <end position="24"/>
    </location>
</feature>
<dbReference type="InterPro" id="IPR058636">
    <property type="entry name" value="Beta-barrel_YknX"/>
</dbReference>
<dbReference type="InterPro" id="IPR050465">
    <property type="entry name" value="UPF0194_transport"/>
</dbReference>
<proteinExistence type="predicted"/>
<dbReference type="Proteomes" id="UP000605676">
    <property type="component" value="Unassembled WGS sequence"/>
</dbReference>
<dbReference type="Pfam" id="PF25990">
    <property type="entry name" value="Beta-barrel_YknX"/>
    <property type="match status" value="1"/>
</dbReference>
<feature type="domain" description="YknX-like beta-barrel" evidence="4">
    <location>
        <begin position="265"/>
        <end position="327"/>
    </location>
</feature>
<sequence>MNKKIAIVVACISILIIVIIWQPWKQESGSNKKAIVKRGLIETTVETTGELKAEKAVDITIPRIALNRMIDIWELKILSLVEEGKIVKKGDEVAKLDPTEVEERLRSTTDELNQYQTHLEDAKIDSSLTLSAQRETIQKKVDQLNDAKISVEQSTYESSAVQRQSQIELEKSERALAKAHRDLITKTIRHKTKISRNERSVKYYSEKKKLLELLRKELKIKSPSNGMVIYGSSYGRKVKVGSRVSRWRPQIATLPDLNSIISEMFVKEIDIAKIKVGQTVKISIDAFPKKIFNGQISSIANIGQEIPGEFQNGFKVNVTLDEYKEELLPRMTSSNTIITNSIEDVLYVDKKAVFSADSINFVLMNNGWSLVRKEVSIALETEEHFQIIEGLNENDEVLLNLPDNADEIELIQLN</sequence>
<organism evidence="5 6">
    <name type="scientific">Carboxylicivirga marina</name>
    <dbReference type="NCBI Taxonomy" id="2800988"/>
    <lineage>
        <taxon>Bacteria</taxon>
        <taxon>Pseudomonadati</taxon>
        <taxon>Bacteroidota</taxon>
        <taxon>Bacteroidia</taxon>
        <taxon>Marinilabiliales</taxon>
        <taxon>Marinilabiliaceae</taxon>
        <taxon>Carboxylicivirga</taxon>
    </lineage>
</organism>
<reference evidence="5 6" key="1">
    <citation type="submission" date="2021-01" db="EMBL/GenBank/DDBJ databases">
        <title>Carboxyliciviraga sp.nov., isolated from coastal sediments.</title>
        <authorList>
            <person name="Lu D."/>
            <person name="Zhang T."/>
        </authorList>
    </citation>
    <scope>NUCLEOTIDE SEQUENCE [LARGE SCALE GENOMIC DNA]</scope>
    <source>
        <strain evidence="5 6">N1Y132</strain>
    </source>
</reference>
<evidence type="ECO:0000256" key="3">
    <source>
        <dbReference type="SAM" id="Phobius"/>
    </source>
</evidence>
<accession>A0ABS1HNV6</accession>
<dbReference type="Gene3D" id="2.40.420.20">
    <property type="match status" value="1"/>
</dbReference>
<evidence type="ECO:0000313" key="6">
    <source>
        <dbReference type="Proteomes" id="UP000605676"/>
    </source>
</evidence>
<dbReference type="Gene3D" id="2.40.30.170">
    <property type="match status" value="1"/>
</dbReference>
<keyword evidence="6" id="KW-1185">Reference proteome</keyword>